<reference evidence="3" key="2">
    <citation type="submission" date="2013-04" db="UniProtKB">
        <authorList>
            <consortium name="EnsemblPlants"/>
        </authorList>
    </citation>
    <scope>IDENTIFICATION</scope>
</reference>
<organism evidence="3">
    <name type="scientific">Oryza brachyantha</name>
    <name type="common">malo sina</name>
    <dbReference type="NCBI Taxonomy" id="4533"/>
    <lineage>
        <taxon>Eukaryota</taxon>
        <taxon>Viridiplantae</taxon>
        <taxon>Streptophyta</taxon>
        <taxon>Embryophyta</taxon>
        <taxon>Tracheophyta</taxon>
        <taxon>Spermatophyta</taxon>
        <taxon>Magnoliopsida</taxon>
        <taxon>Liliopsida</taxon>
        <taxon>Poales</taxon>
        <taxon>Poaceae</taxon>
        <taxon>BOP clade</taxon>
        <taxon>Oryzoideae</taxon>
        <taxon>Oryzeae</taxon>
        <taxon>Oryzinae</taxon>
        <taxon>Oryza</taxon>
    </lineage>
</organism>
<dbReference type="HOGENOM" id="CLU_170628_0_0_1"/>
<protein>
    <recommendedName>
        <fullName evidence="2">Squalene cyclase C-terminal domain-containing protein</fullName>
    </recommendedName>
</protein>
<dbReference type="InterPro" id="IPR032696">
    <property type="entry name" value="SQ_cyclase_C"/>
</dbReference>
<keyword evidence="4" id="KW-1185">Reference proteome</keyword>
<evidence type="ECO:0000256" key="1">
    <source>
        <dbReference type="ARBA" id="ARBA00022737"/>
    </source>
</evidence>
<dbReference type="Proteomes" id="UP000006038">
    <property type="component" value="Chromosome 11"/>
</dbReference>
<dbReference type="PANTHER" id="PTHR11764:SF88">
    <property type="entry name" value="ACHILLEOL B SYNTHASE"/>
    <property type="match status" value="1"/>
</dbReference>
<dbReference type="EnsemblPlants" id="OB11G17730.1">
    <property type="protein sequence ID" value="OB11G17730.1"/>
    <property type="gene ID" value="OB11G17730"/>
</dbReference>
<dbReference type="eggNOG" id="KOG0497">
    <property type="taxonomic scope" value="Eukaryota"/>
</dbReference>
<reference evidence="3" key="1">
    <citation type="journal article" date="2013" name="Nat. Commun.">
        <title>Whole-genome sequencing of Oryza brachyantha reveals mechanisms underlying Oryza genome evolution.</title>
        <authorList>
            <person name="Chen J."/>
            <person name="Huang Q."/>
            <person name="Gao D."/>
            <person name="Wang J."/>
            <person name="Lang Y."/>
            <person name="Liu T."/>
            <person name="Li B."/>
            <person name="Bai Z."/>
            <person name="Luis Goicoechea J."/>
            <person name="Liang C."/>
            <person name="Chen C."/>
            <person name="Zhang W."/>
            <person name="Sun S."/>
            <person name="Liao Y."/>
            <person name="Zhang X."/>
            <person name="Yang L."/>
            <person name="Song C."/>
            <person name="Wang M."/>
            <person name="Shi J."/>
            <person name="Liu G."/>
            <person name="Liu J."/>
            <person name="Zhou H."/>
            <person name="Zhou W."/>
            <person name="Yu Q."/>
            <person name="An N."/>
            <person name="Chen Y."/>
            <person name="Cai Q."/>
            <person name="Wang B."/>
            <person name="Liu B."/>
            <person name="Min J."/>
            <person name="Huang Y."/>
            <person name="Wu H."/>
            <person name="Li Z."/>
            <person name="Zhang Y."/>
            <person name="Yin Y."/>
            <person name="Song W."/>
            <person name="Jiang J."/>
            <person name="Jackson S.A."/>
            <person name="Wing R.A."/>
            <person name="Wang J."/>
            <person name="Chen M."/>
        </authorList>
    </citation>
    <scope>NUCLEOTIDE SEQUENCE [LARGE SCALE GENOMIC DNA]</scope>
    <source>
        <strain evidence="3">cv. IRGC 101232</strain>
    </source>
</reference>
<feature type="domain" description="Squalene cyclase C-terminal" evidence="2">
    <location>
        <begin position="24"/>
        <end position="106"/>
    </location>
</feature>
<dbReference type="GO" id="GO:0016866">
    <property type="term" value="F:intramolecular transferase activity"/>
    <property type="evidence" value="ECO:0007669"/>
    <property type="project" value="InterPro"/>
</dbReference>
<evidence type="ECO:0000259" key="2">
    <source>
        <dbReference type="Pfam" id="PF13243"/>
    </source>
</evidence>
<dbReference type="PANTHER" id="PTHR11764">
    <property type="entry name" value="TERPENE CYCLASE/MUTASE FAMILY MEMBER"/>
    <property type="match status" value="1"/>
</dbReference>
<dbReference type="STRING" id="4533.J3N7I7"/>
<evidence type="ECO:0000313" key="3">
    <source>
        <dbReference type="EnsemblPlants" id="OB11G17730.1"/>
    </source>
</evidence>
<dbReference type="SUPFAM" id="SSF48239">
    <property type="entry name" value="Terpenoid cyclases/Protein prenyltransferases"/>
    <property type="match status" value="1"/>
</dbReference>
<dbReference type="InterPro" id="IPR008930">
    <property type="entry name" value="Terpenoid_cyclase/PrenylTrfase"/>
</dbReference>
<accession>J3N7I7</accession>
<dbReference type="Gene3D" id="1.50.10.20">
    <property type="match status" value="1"/>
</dbReference>
<dbReference type="AlphaFoldDB" id="J3N7I7"/>
<dbReference type="Gramene" id="OB11G17730.1">
    <property type="protein sequence ID" value="OB11G17730.1"/>
    <property type="gene ID" value="OB11G17730"/>
</dbReference>
<name>J3N7I7_ORYBR</name>
<proteinExistence type="predicted"/>
<dbReference type="Pfam" id="PF13243">
    <property type="entry name" value="SQHop_cyclase_C"/>
    <property type="match status" value="1"/>
</dbReference>
<keyword evidence="1" id="KW-0677">Repeat</keyword>
<sequence>MSSAHLQRFKACCHLRSYSQGIVVYVDSGSPHAVNTSWAMLALIYSGQIERDPTPLYCAAKQLINMQLETGEFPQQEHVGCFNSSLYFNYPNYRNLFPIWALGELRHRLIASKD</sequence>
<dbReference type="GO" id="GO:0005811">
    <property type="term" value="C:lipid droplet"/>
    <property type="evidence" value="ECO:0007669"/>
    <property type="project" value="InterPro"/>
</dbReference>
<dbReference type="GO" id="GO:0016104">
    <property type="term" value="P:triterpenoid biosynthetic process"/>
    <property type="evidence" value="ECO:0007669"/>
    <property type="project" value="InterPro"/>
</dbReference>
<evidence type="ECO:0000313" key="4">
    <source>
        <dbReference type="Proteomes" id="UP000006038"/>
    </source>
</evidence>
<dbReference type="OMA" id="MICKYSS"/>
<dbReference type="InterPro" id="IPR018333">
    <property type="entry name" value="Squalene_cyclase"/>
</dbReference>